<evidence type="ECO:0000313" key="9">
    <source>
        <dbReference type="Proteomes" id="UP000632222"/>
    </source>
</evidence>
<feature type="binding site" evidence="5">
    <location>
        <position position="28"/>
    </location>
    <ligand>
        <name>ATP</name>
        <dbReference type="ChEBI" id="CHEBI:30616"/>
    </ligand>
</feature>
<dbReference type="EMBL" id="BMOD01000051">
    <property type="protein sequence ID" value="GGJ59384.1"/>
    <property type="molecule type" value="Genomic_DNA"/>
</dbReference>
<dbReference type="PROSITE" id="PS00107">
    <property type="entry name" value="PROTEIN_KINASE_ATP"/>
    <property type="match status" value="1"/>
</dbReference>
<dbReference type="Pfam" id="PF00069">
    <property type="entry name" value="Pkinase"/>
    <property type="match status" value="1"/>
</dbReference>
<dbReference type="InterPro" id="IPR000719">
    <property type="entry name" value="Prot_kinase_dom"/>
</dbReference>
<feature type="region of interest" description="Disordered" evidence="6">
    <location>
        <begin position="263"/>
        <end position="283"/>
    </location>
</feature>
<dbReference type="Gene3D" id="1.10.510.10">
    <property type="entry name" value="Transferase(Phosphotransferase) domain 1"/>
    <property type="match status" value="1"/>
</dbReference>
<dbReference type="SUPFAM" id="SSF56112">
    <property type="entry name" value="Protein kinase-like (PK-like)"/>
    <property type="match status" value="1"/>
</dbReference>
<gene>
    <name evidence="8" type="ORF">GCM10008938_51920</name>
</gene>
<dbReference type="InterPro" id="IPR008271">
    <property type="entry name" value="Ser/Thr_kinase_AS"/>
</dbReference>
<keyword evidence="3" id="KW-0418">Kinase</keyword>
<evidence type="ECO:0000256" key="6">
    <source>
        <dbReference type="SAM" id="MobiDB-lite"/>
    </source>
</evidence>
<evidence type="ECO:0000259" key="7">
    <source>
        <dbReference type="PROSITE" id="PS50011"/>
    </source>
</evidence>
<dbReference type="PROSITE" id="PS00108">
    <property type="entry name" value="PROTEIN_KINASE_ST"/>
    <property type="match status" value="1"/>
</dbReference>
<reference evidence="9" key="1">
    <citation type="journal article" date="2019" name="Int. J. Syst. Evol. Microbiol.">
        <title>The Global Catalogue of Microorganisms (GCM) 10K type strain sequencing project: providing services to taxonomists for standard genome sequencing and annotation.</title>
        <authorList>
            <consortium name="The Broad Institute Genomics Platform"/>
            <consortium name="The Broad Institute Genome Sequencing Center for Infectious Disease"/>
            <person name="Wu L."/>
            <person name="Ma J."/>
        </authorList>
    </citation>
    <scope>NUCLEOTIDE SEQUENCE [LARGE SCALE GENOMIC DNA]</scope>
    <source>
        <strain evidence="9">JCM 14370</strain>
    </source>
</reference>
<organism evidence="8 9">
    <name type="scientific">Deinococcus roseus</name>
    <dbReference type="NCBI Taxonomy" id="392414"/>
    <lineage>
        <taxon>Bacteria</taxon>
        <taxon>Thermotogati</taxon>
        <taxon>Deinococcota</taxon>
        <taxon>Deinococci</taxon>
        <taxon>Deinococcales</taxon>
        <taxon>Deinococcaceae</taxon>
        <taxon>Deinococcus</taxon>
    </lineage>
</organism>
<dbReference type="PANTHER" id="PTHR43289">
    <property type="entry name" value="MITOGEN-ACTIVATED PROTEIN KINASE KINASE KINASE 20-RELATED"/>
    <property type="match status" value="1"/>
</dbReference>
<keyword evidence="9" id="KW-1185">Reference proteome</keyword>
<feature type="domain" description="Protein kinase" evidence="7">
    <location>
        <begin position="1"/>
        <end position="266"/>
    </location>
</feature>
<feature type="compositionally biased region" description="Pro residues" evidence="6">
    <location>
        <begin position="391"/>
        <end position="405"/>
    </location>
</feature>
<protein>
    <recommendedName>
        <fullName evidence="7">Protein kinase domain-containing protein</fullName>
    </recommendedName>
</protein>
<keyword evidence="2 5" id="KW-0547">Nucleotide-binding</keyword>
<keyword evidence="1" id="KW-0808">Transferase</keyword>
<keyword evidence="4 5" id="KW-0067">ATP-binding</keyword>
<accession>A0ABQ2DIP9</accession>
<sequence>MERVLGEGAFGITYLATHTTLQVQFALKELFPEGAIRQGNNVEDSAALPDVDLQRLKNSFLQEARTVAQFKHPSIVQVTDVFEENGTAYMVMAYLSGQNLAEVTEQGKLPVKKVEDIAWELAGALKVVHEAGLLHRDIKPENVILESTGKAVLIDFGSALEWTGGRITPADRLVTPGFAPLEQYASQAKLAPYTDLYALGATLFYLLTGDPPPDAVSRTKGTGLPQMPRSTPEKLKTSILSLLEVDVKNRPQSADAFLRMLSAPSAPETPPTSRPAPSKAAPTGKNYTWVWVVGLILLGKVIFGAGPGRDIQNQAQFTPPAPQTPQDPPTQPEPSVEPSVPPDPAPDTQVETPGTEDGWILPDDETAREETTPEPAEPNPPEDLPQIVPDNPDPPQQAETPPAPAEPQEEAVAPPPSRPKGTFSLGDTQEHVKKVMGVPDAPGEDIWQYESSTVEFTDGRVSGWGNYSHNLKVVLESTRPGTAKSFTLGDSMNTVLLAMGTPDSYSPDVWQYESSTVEFTDGQVSSWGNYSHNLKVKATPRQKASKPQFTLGDTQDTVLSVMGTPDSPSEDVWQYESSTVEFTDGRVSGWGNYSHNLKVVLESTRPGTAKSFTLGDSMNTVLLAMGTPDSYSPDVWQYESSTVEFTDGQVSSWGNYSHNLKIR</sequence>
<comment type="caution">
    <text evidence="8">The sequence shown here is derived from an EMBL/GenBank/DDBJ whole genome shotgun (WGS) entry which is preliminary data.</text>
</comment>
<feature type="compositionally biased region" description="Pro residues" evidence="6">
    <location>
        <begin position="319"/>
        <end position="332"/>
    </location>
</feature>
<dbReference type="CDD" id="cd14014">
    <property type="entry name" value="STKc_PknB_like"/>
    <property type="match status" value="1"/>
</dbReference>
<feature type="region of interest" description="Disordered" evidence="6">
    <location>
        <begin position="311"/>
        <end position="425"/>
    </location>
</feature>
<evidence type="ECO:0000256" key="4">
    <source>
        <dbReference type="ARBA" id="ARBA00022840"/>
    </source>
</evidence>
<dbReference type="PROSITE" id="PS50011">
    <property type="entry name" value="PROTEIN_KINASE_DOM"/>
    <property type="match status" value="1"/>
</dbReference>
<evidence type="ECO:0000256" key="3">
    <source>
        <dbReference type="ARBA" id="ARBA00022777"/>
    </source>
</evidence>
<evidence type="ECO:0000256" key="5">
    <source>
        <dbReference type="PROSITE-ProRule" id="PRU10141"/>
    </source>
</evidence>
<evidence type="ECO:0000256" key="1">
    <source>
        <dbReference type="ARBA" id="ARBA00022679"/>
    </source>
</evidence>
<dbReference type="Proteomes" id="UP000632222">
    <property type="component" value="Unassembled WGS sequence"/>
</dbReference>
<dbReference type="SMART" id="SM00220">
    <property type="entry name" value="S_TKc"/>
    <property type="match status" value="1"/>
</dbReference>
<dbReference type="InterPro" id="IPR017441">
    <property type="entry name" value="Protein_kinase_ATP_BS"/>
</dbReference>
<dbReference type="PANTHER" id="PTHR43289:SF34">
    <property type="entry name" value="SERINE_THREONINE-PROTEIN KINASE YBDM-RELATED"/>
    <property type="match status" value="1"/>
</dbReference>
<evidence type="ECO:0000313" key="8">
    <source>
        <dbReference type="EMBL" id="GGJ59384.1"/>
    </source>
</evidence>
<evidence type="ECO:0000256" key="2">
    <source>
        <dbReference type="ARBA" id="ARBA00022741"/>
    </source>
</evidence>
<dbReference type="InterPro" id="IPR011009">
    <property type="entry name" value="Kinase-like_dom_sf"/>
</dbReference>
<proteinExistence type="predicted"/>
<name>A0ABQ2DIP9_9DEIO</name>